<sequence length="228" mass="24043">MKQLPLALQFRPAVSAEDFLVAPCNELAVAWIDRWPDWPAPALSLSGPEGAGKSHLAAVWAGRSGATPARPGLLVDSDALVPPGARLLVDLGNDPLPDAAAEEAWFHFLNLLRERRGQALIVSRLPTARWPVRLPDLASRLAALPHVDIGPPDDALLSALLVKHLADQGAAVDPGVIAYLLPRVGRSFAAVAALARDLNAAALAVQKPITIALARRVLNDPDGSDGLL</sequence>
<dbReference type="GO" id="GO:0006270">
    <property type="term" value="P:DNA replication initiation"/>
    <property type="evidence" value="ECO:0007669"/>
    <property type="project" value="TreeGrafter"/>
</dbReference>
<protein>
    <recommendedName>
        <fullName evidence="3">Chromosomal replication initiator protein DnaA domain-containing protein</fullName>
    </recommendedName>
</protein>
<dbReference type="RefSeq" id="WP_094408731.1">
    <property type="nucleotide sequence ID" value="NZ_BMJZ01000001.1"/>
</dbReference>
<dbReference type="Gene3D" id="3.40.50.300">
    <property type="entry name" value="P-loop containing nucleotide triphosphate hydrolases"/>
    <property type="match status" value="1"/>
</dbReference>
<comment type="caution">
    <text evidence="1">The sequence shown here is derived from an EMBL/GenBank/DDBJ whole genome shotgun (WGS) entry which is preliminary data.</text>
</comment>
<dbReference type="Proteomes" id="UP000216361">
    <property type="component" value="Unassembled WGS sequence"/>
</dbReference>
<evidence type="ECO:0000313" key="2">
    <source>
        <dbReference type="Proteomes" id="UP000216361"/>
    </source>
</evidence>
<dbReference type="AlphaFoldDB" id="A0A255XNB2"/>
<dbReference type="OrthoDB" id="7390113at2"/>
<evidence type="ECO:0008006" key="3">
    <source>
        <dbReference type="Google" id="ProtNLM"/>
    </source>
</evidence>
<dbReference type="GO" id="GO:0003688">
    <property type="term" value="F:DNA replication origin binding"/>
    <property type="evidence" value="ECO:0007669"/>
    <property type="project" value="TreeGrafter"/>
</dbReference>
<dbReference type="GO" id="GO:0005886">
    <property type="term" value="C:plasma membrane"/>
    <property type="evidence" value="ECO:0007669"/>
    <property type="project" value="TreeGrafter"/>
</dbReference>
<evidence type="ECO:0000313" key="1">
    <source>
        <dbReference type="EMBL" id="OYQ18468.1"/>
    </source>
</evidence>
<dbReference type="PANTHER" id="PTHR30050:SF5">
    <property type="entry name" value="DNAA REGULATORY INACTIVATOR HDA"/>
    <property type="match status" value="1"/>
</dbReference>
<gene>
    <name evidence="1" type="ORF">CHR90_09270</name>
</gene>
<dbReference type="PANTHER" id="PTHR30050">
    <property type="entry name" value="CHROMOSOMAL REPLICATION INITIATOR PROTEIN DNAA"/>
    <property type="match status" value="1"/>
</dbReference>
<name>A0A255XNB2_9PROT</name>
<dbReference type="EMBL" id="NOXS01000032">
    <property type="protein sequence ID" value="OYQ18468.1"/>
    <property type="molecule type" value="Genomic_DNA"/>
</dbReference>
<reference evidence="1 2" key="1">
    <citation type="submission" date="2017-07" db="EMBL/GenBank/DDBJ databases">
        <title>Elstera cyanobacteriorum sp. nov., a novel bacterium isolated from cyanobacterial aggregates in a eutrophic lake.</title>
        <authorList>
            <person name="Cai H."/>
        </authorList>
    </citation>
    <scope>NUCLEOTIDE SEQUENCE [LARGE SCALE GENOMIC DNA]</scope>
    <source>
        <strain evidence="1 2">TH019</strain>
    </source>
</reference>
<organism evidence="1 2">
    <name type="scientific">Elstera cyanobacteriorum</name>
    <dbReference type="NCBI Taxonomy" id="2022747"/>
    <lineage>
        <taxon>Bacteria</taxon>
        <taxon>Pseudomonadati</taxon>
        <taxon>Pseudomonadota</taxon>
        <taxon>Alphaproteobacteria</taxon>
        <taxon>Rhodospirillales</taxon>
        <taxon>Rhodospirillaceae</taxon>
        <taxon>Elstera</taxon>
    </lineage>
</organism>
<dbReference type="SUPFAM" id="SSF52540">
    <property type="entry name" value="P-loop containing nucleoside triphosphate hydrolases"/>
    <property type="match status" value="1"/>
</dbReference>
<dbReference type="InterPro" id="IPR027417">
    <property type="entry name" value="P-loop_NTPase"/>
</dbReference>
<dbReference type="Gene3D" id="1.10.8.60">
    <property type="match status" value="1"/>
</dbReference>
<proteinExistence type="predicted"/>
<accession>A0A255XNB2</accession>
<keyword evidence="2" id="KW-1185">Reference proteome</keyword>